<dbReference type="InterPro" id="IPR016181">
    <property type="entry name" value="Acyl_CoA_acyltransferase"/>
</dbReference>
<dbReference type="Proteomes" id="UP000177418">
    <property type="component" value="Unassembled WGS sequence"/>
</dbReference>
<keyword evidence="6" id="KW-0961">Cell wall biogenesis/degradation</keyword>
<evidence type="ECO:0000256" key="4">
    <source>
        <dbReference type="ARBA" id="ARBA00022984"/>
    </source>
</evidence>
<dbReference type="GO" id="GO:0009252">
    <property type="term" value="P:peptidoglycan biosynthetic process"/>
    <property type="evidence" value="ECO:0007669"/>
    <property type="project" value="UniProtKB-KW"/>
</dbReference>
<keyword evidence="2" id="KW-0808">Transferase</keyword>
<proteinExistence type="inferred from homology"/>
<keyword evidence="5" id="KW-0012">Acyltransferase</keyword>
<sequence>MEIKPIVDNLTWDDFICKNENTFLHSWCWGKFNQNIGNKIWRFGVFEGNIIISIFLSIKITAKRGSFIFVPHGPIIDKSQHAHSYNQILNEVKKQLITLAEEENCSFIRIAPILNNSEENIHLFQSLGFIKAPIHMHSEMCWILDLKENEDEILKKMRKTTRYLINQKDKHNISVSSSRRLADFDKFYDVYKKTESRQKFVGFSKKYLQTEFDTFSKENKALLFFATQKSQLLSVAMIILHGSSGYYHHGASDLLDPKIPSAYIIQWEIIKYLKENGFGFYNFWGIAPEHKTKHPWKGLTNFKKGFGGFILEFVPTQDYILNKSYVINWLIESIRKIKRRF</sequence>
<evidence type="ECO:0000256" key="5">
    <source>
        <dbReference type="ARBA" id="ARBA00023315"/>
    </source>
</evidence>
<dbReference type="GO" id="GO:0016755">
    <property type="term" value="F:aminoacyltransferase activity"/>
    <property type="evidence" value="ECO:0007669"/>
    <property type="project" value="InterPro"/>
</dbReference>
<evidence type="ECO:0000256" key="1">
    <source>
        <dbReference type="ARBA" id="ARBA00009943"/>
    </source>
</evidence>
<dbReference type="InterPro" id="IPR050644">
    <property type="entry name" value="PG_Glycine_Bridge_Synth"/>
</dbReference>
<protein>
    <recommendedName>
        <fullName evidence="9">BioF2-like acetyltransferase domain-containing protein</fullName>
    </recommendedName>
</protein>
<comment type="caution">
    <text evidence="7">The sequence shown here is derived from an EMBL/GenBank/DDBJ whole genome shotgun (WGS) entry which is preliminary data.</text>
</comment>
<evidence type="ECO:0000313" key="8">
    <source>
        <dbReference type="Proteomes" id="UP000177418"/>
    </source>
</evidence>
<dbReference type="PANTHER" id="PTHR36174">
    <property type="entry name" value="LIPID II:GLYCINE GLYCYLTRANSFERASE"/>
    <property type="match status" value="1"/>
</dbReference>
<keyword evidence="3" id="KW-0133">Cell shape</keyword>
<evidence type="ECO:0008006" key="9">
    <source>
        <dbReference type="Google" id="ProtNLM"/>
    </source>
</evidence>
<dbReference type="Gene3D" id="3.40.630.30">
    <property type="match status" value="2"/>
</dbReference>
<evidence type="ECO:0000313" key="7">
    <source>
        <dbReference type="EMBL" id="OGK54919.1"/>
    </source>
</evidence>
<organism evidence="7 8">
    <name type="scientific">Candidatus Roizmanbacteria bacterium RIFCSPLOWO2_02_FULL_36_11</name>
    <dbReference type="NCBI Taxonomy" id="1802071"/>
    <lineage>
        <taxon>Bacteria</taxon>
        <taxon>Candidatus Roizmaniibacteriota</taxon>
    </lineage>
</organism>
<dbReference type="AlphaFoldDB" id="A0A1F7JH26"/>
<dbReference type="PANTHER" id="PTHR36174:SF1">
    <property type="entry name" value="LIPID II:GLYCINE GLYCYLTRANSFERASE"/>
    <property type="match status" value="1"/>
</dbReference>
<dbReference type="SUPFAM" id="SSF55729">
    <property type="entry name" value="Acyl-CoA N-acyltransferases (Nat)"/>
    <property type="match status" value="2"/>
</dbReference>
<reference evidence="7 8" key="1">
    <citation type="journal article" date="2016" name="Nat. Commun.">
        <title>Thousands of microbial genomes shed light on interconnected biogeochemical processes in an aquifer system.</title>
        <authorList>
            <person name="Anantharaman K."/>
            <person name="Brown C.T."/>
            <person name="Hug L.A."/>
            <person name="Sharon I."/>
            <person name="Castelle C.J."/>
            <person name="Probst A.J."/>
            <person name="Thomas B.C."/>
            <person name="Singh A."/>
            <person name="Wilkins M.J."/>
            <person name="Karaoz U."/>
            <person name="Brodie E.L."/>
            <person name="Williams K.H."/>
            <person name="Hubbard S.S."/>
            <person name="Banfield J.F."/>
        </authorList>
    </citation>
    <scope>NUCLEOTIDE SEQUENCE [LARGE SCALE GENOMIC DNA]</scope>
</reference>
<dbReference type="Pfam" id="PF02388">
    <property type="entry name" value="FemAB"/>
    <property type="match status" value="2"/>
</dbReference>
<dbReference type="InterPro" id="IPR003447">
    <property type="entry name" value="FEMABX"/>
</dbReference>
<evidence type="ECO:0000256" key="6">
    <source>
        <dbReference type="ARBA" id="ARBA00023316"/>
    </source>
</evidence>
<gene>
    <name evidence="7" type="ORF">A3H78_00375</name>
</gene>
<name>A0A1F7JH26_9BACT</name>
<accession>A0A1F7JH26</accession>
<evidence type="ECO:0000256" key="2">
    <source>
        <dbReference type="ARBA" id="ARBA00022679"/>
    </source>
</evidence>
<keyword evidence="4" id="KW-0573">Peptidoglycan synthesis</keyword>
<dbReference type="GO" id="GO:0071555">
    <property type="term" value="P:cell wall organization"/>
    <property type="evidence" value="ECO:0007669"/>
    <property type="project" value="UniProtKB-KW"/>
</dbReference>
<comment type="similarity">
    <text evidence="1">Belongs to the FemABX family.</text>
</comment>
<dbReference type="PROSITE" id="PS51191">
    <property type="entry name" value="FEMABX"/>
    <property type="match status" value="1"/>
</dbReference>
<evidence type="ECO:0000256" key="3">
    <source>
        <dbReference type="ARBA" id="ARBA00022960"/>
    </source>
</evidence>
<dbReference type="GO" id="GO:0008360">
    <property type="term" value="P:regulation of cell shape"/>
    <property type="evidence" value="ECO:0007669"/>
    <property type="project" value="UniProtKB-KW"/>
</dbReference>
<dbReference type="EMBL" id="MGAV01000012">
    <property type="protein sequence ID" value="OGK54919.1"/>
    <property type="molecule type" value="Genomic_DNA"/>
</dbReference>